<evidence type="ECO:0000313" key="2">
    <source>
        <dbReference type="Proteomes" id="UP000054018"/>
    </source>
</evidence>
<accession>A0A0D0A563</accession>
<dbReference type="EMBL" id="KN833697">
    <property type="protein sequence ID" value="KIK27193.1"/>
    <property type="molecule type" value="Genomic_DNA"/>
</dbReference>
<dbReference type="AlphaFoldDB" id="A0A0D0A563"/>
<reference evidence="1 2" key="1">
    <citation type="submission" date="2014-04" db="EMBL/GenBank/DDBJ databases">
        <authorList>
            <consortium name="DOE Joint Genome Institute"/>
            <person name="Kuo A."/>
            <person name="Kohler A."/>
            <person name="Costa M.D."/>
            <person name="Nagy L.G."/>
            <person name="Floudas D."/>
            <person name="Copeland A."/>
            <person name="Barry K.W."/>
            <person name="Cichocki N."/>
            <person name="Veneault-Fourrey C."/>
            <person name="LaButti K."/>
            <person name="Lindquist E.A."/>
            <person name="Lipzen A."/>
            <person name="Lundell T."/>
            <person name="Morin E."/>
            <person name="Murat C."/>
            <person name="Sun H."/>
            <person name="Tunlid A."/>
            <person name="Henrissat B."/>
            <person name="Grigoriev I.V."/>
            <person name="Hibbett D.S."/>
            <person name="Martin F."/>
            <person name="Nordberg H.P."/>
            <person name="Cantor M.N."/>
            <person name="Hua S.X."/>
        </authorList>
    </citation>
    <scope>NUCLEOTIDE SEQUENCE [LARGE SCALE GENOMIC DNA]</scope>
    <source>
        <strain evidence="1 2">441</strain>
    </source>
</reference>
<feature type="non-terminal residue" evidence="1">
    <location>
        <position position="1"/>
    </location>
</feature>
<gene>
    <name evidence="1" type="ORF">PISMIDRAFT_93474</name>
</gene>
<dbReference type="Proteomes" id="UP000054018">
    <property type="component" value="Unassembled WGS sequence"/>
</dbReference>
<keyword evidence="2" id="KW-1185">Reference proteome</keyword>
<organism evidence="1 2">
    <name type="scientific">Pisolithus microcarpus 441</name>
    <dbReference type="NCBI Taxonomy" id="765257"/>
    <lineage>
        <taxon>Eukaryota</taxon>
        <taxon>Fungi</taxon>
        <taxon>Dikarya</taxon>
        <taxon>Basidiomycota</taxon>
        <taxon>Agaricomycotina</taxon>
        <taxon>Agaricomycetes</taxon>
        <taxon>Agaricomycetidae</taxon>
        <taxon>Boletales</taxon>
        <taxon>Sclerodermatineae</taxon>
        <taxon>Pisolithaceae</taxon>
        <taxon>Pisolithus</taxon>
    </lineage>
</organism>
<dbReference type="HOGENOM" id="CLU_2475036_0_0_1"/>
<proteinExistence type="predicted"/>
<name>A0A0D0A563_9AGAM</name>
<reference evidence="2" key="2">
    <citation type="submission" date="2015-01" db="EMBL/GenBank/DDBJ databases">
        <title>Evolutionary Origins and Diversification of the Mycorrhizal Mutualists.</title>
        <authorList>
            <consortium name="DOE Joint Genome Institute"/>
            <consortium name="Mycorrhizal Genomics Consortium"/>
            <person name="Kohler A."/>
            <person name="Kuo A."/>
            <person name="Nagy L.G."/>
            <person name="Floudas D."/>
            <person name="Copeland A."/>
            <person name="Barry K.W."/>
            <person name="Cichocki N."/>
            <person name="Veneault-Fourrey C."/>
            <person name="LaButti K."/>
            <person name="Lindquist E.A."/>
            <person name="Lipzen A."/>
            <person name="Lundell T."/>
            <person name="Morin E."/>
            <person name="Murat C."/>
            <person name="Riley R."/>
            <person name="Ohm R."/>
            <person name="Sun H."/>
            <person name="Tunlid A."/>
            <person name="Henrissat B."/>
            <person name="Grigoriev I.V."/>
            <person name="Hibbett D.S."/>
            <person name="Martin F."/>
        </authorList>
    </citation>
    <scope>NUCLEOTIDE SEQUENCE [LARGE SCALE GENOMIC DNA]</scope>
    <source>
        <strain evidence="2">441</strain>
    </source>
</reference>
<evidence type="ECO:0000313" key="1">
    <source>
        <dbReference type="EMBL" id="KIK27193.1"/>
    </source>
</evidence>
<sequence length="88" mass="9662">EGVDEAWTNKPPQLQLGWMDIHISPAVHALRDPDVIIVSVLVLRTQSHASICTSDRLVQLTAGLATNLKTSRGHRVVRNVVPLYSVSL</sequence>
<protein>
    <submittedName>
        <fullName evidence="1">Uncharacterized protein</fullName>
    </submittedName>
</protein>